<dbReference type="GO" id="GO:0016491">
    <property type="term" value="F:oxidoreductase activity"/>
    <property type="evidence" value="ECO:0007669"/>
    <property type="project" value="InterPro"/>
</dbReference>
<evidence type="ECO:0000313" key="2">
    <source>
        <dbReference type="EMBL" id="KYF92272.1"/>
    </source>
</evidence>
<dbReference type="InterPro" id="IPR020471">
    <property type="entry name" value="AKR"/>
</dbReference>
<protein>
    <submittedName>
        <fullName evidence="2">Aldo/keto reductase</fullName>
    </submittedName>
</protein>
<dbReference type="AlphaFoldDB" id="A0A150SIF5"/>
<dbReference type="Pfam" id="PF00248">
    <property type="entry name" value="Aldo_ket_red"/>
    <property type="match status" value="1"/>
</dbReference>
<dbReference type="PRINTS" id="PR00069">
    <property type="entry name" value="ALDKETRDTASE"/>
</dbReference>
<dbReference type="InterPro" id="IPR023210">
    <property type="entry name" value="NADP_OxRdtase_dom"/>
</dbReference>
<dbReference type="CDD" id="cd19096">
    <property type="entry name" value="AKR_Fe-S_oxidoreductase"/>
    <property type="match status" value="1"/>
</dbReference>
<comment type="caution">
    <text evidence="2">The sequence shown here is derived from an EMBL/GenBank/DDBJ whole genome shotgun (WGS) entry which is preliminary data.</text>
</comment>
<dbReference type="InterPro" id="IPR036812">
    <property type="entry name" value="NAD(P)_OxRdtase_dom_sf"/>
</dbReference>
<dbReference type="FunFam" id="3.20.20.100:FF:000070">
    <property type="entry name" value="Aldo/keto reductase"/>
    <property type="match status" value="1"/>
</dbReference>
<reference evidence="2 3" key="1">
    <citation type="submission" date="2014-02" db="EMBL/GenBank/DDBJ databases">
        <title>The small core and large imbalanced accessory genome model reveals a collaborative survival strategy of Sorangium cellulosum strains in nature.</title>
        <authorList>
            <person name="Han K."/>
            <person name="Peng R."/>
            <person name="Blom J."/>
            <person name="Li Y.-Z."/>
        </authorList>
    </citation>
    <scope>NUCLEOTIDE SEQUENCE [LARGE SCALE GENOMIC DNA]</scope>
    <source>
        <strain evidence="2 3">So0011-07</strain>
    </source>
</reference>
<organism evidence="2 3">
    <name type="scientific">Sorangium cellulosum</name>
    <name type="common">Polyangium cellulosum</name>
    <dbReference type="NCBI Taxonomy" id="56"/>
    <lineage>
        <taxon>Bacteria</taxon>
        <taxon>Pseudomonadati</taxon>
        <taxon>Myxococcota</taxon>
        <taxon>Polyangia</taxon>
        <taxon>Polyangiales</taxon>
        <taxon>Polyangiaceae</taxon>
        <taxon>Sorangium</taxon>
    </lineage>
</organism>
<accession>A0A150SIF5</accession>
<dbReference type="InterPro" id="IPR053135">
    <property type="entry name" value="AKR2_Oxidoreductase"/>
</dbReference>
<sequence>MLYRRFGRTEIKMPVLSCGGMRYQQSWSDGDRISPESQRNVEACIARALDLGINHIETARGYGTSEAQLGQILPSLPRERIIVQTKVSPEADPAKFLETFERSMKRLRLDHVDLFALHGVNDETRLSWSLRKGGCLEAALELKRQGRVRAVGFSTHAPLRVIMAMVQDGRCDYVNLHWYYVNQIAWPAIQAAAERDMGVFIISPTDKGGKLHEPSEKLTRLCDPLSPIVFNDLFCLGRPEVHTISVGAARPSDFDEHMKVLPLLEGEGAREAALAPILRRIDEELERVLGRAWLDTWDVGLPEWEAVPGHINIREILRLYNLARALDMTAYGKMRYNLLGNGGHWFPGNRAERAREFDLTQALAGAPQRHRIPEVLAEAHALLAGQEVKRLGKH</sequence>
<gene>
    <name evidence="2" type="ORF">BE17_20800</name>
</gene>
<dbReference type="PANTHER" id="PTHR43312">
    <property type="entry name" value="D-THREO-ALDOSE 1-DEHYDROGENASE"/>
    <property type="match status" value="1"/>
</dbReference>
<evidence type="ECO:0000259" key="1">
    <source>
        <dbReference type="Pfam" id="PF00248"/>
    </source>
</evidence>
<proteinExistence type="predicted"/>
<dbReference type="Gene3D" id="3.20.20.100">
    <property type="entry name" value="NADP-dependent oxidoreductase domain"/>
    <property type="match status" value="1"/>
</dbReference>
<dbReference type="PANTHER" id="PTHR43312:SF2">
    <property type="entry name" value="OXIDOREDUCTASE"/>
    <property type="match status" value="1"/>
</dbReference>
<dbReference type="Proteomes" id="UP000075635">
    <property type="component" value="Unassembled WGS sequence"/>
</dbReference>
<dbReference type="SUPFAM" id="SSF51430">
    <property type="entry name" value="NAD(P)-linked oxidoreductase"/>
    <property type="match status" value="1"/>
</dbReference>
<dbReference type="EMBL" id="JEMB01000937">
    <property type="protein sequence ID" value="KYF92272.1"/>
    <property type="molecule type" value="Genomic_DNA"/>
</dbReference>
<evidence type="ECO:0000313" key="3">
    <source>
        <dbReference type="Proteomes" id="UP000075635"/>
    </source>
</evidence>
<name>A0A150SIF5_SORCE</name>
<feature type="domain" description="NADP-dependent oxidoreductase" evidence="1">
    <location>
        <begin position="16"/>
        <end position="205"/>
    </location>
</feature>